<dbReference type="EMBL" id="BGZK01000330">
    <property type="protein sequence ID" value="GBP37196.1"/>
    <property type="molecule type" value="Genomic_DNA"/>
</dbReference>
<reference evidence="1 2" key="1">
    <citation type="journal article" date="2019" name="Commun. Biol.">
        <title>The bagworm genome reveals a unique fibroin gene that provides high tensile strength.</title>
        <authorList>
            <person name="Kono N."/>
            <person name="Nakamura H."/>
            <person name="Ohtoshi R."/>
            <person name="Tomita M."/>
            <person name="Numata K."/>
            <person name="Arakawa K."/>
        </authorList>
    </citation>
    <scope>NUCLEOTIDE SEQUENCE [LARGE SCALE GENOMIC DNA]</scope>
</reference>
<evidence type="ECO:0000313" key="1">
    <source>
        <dbReference type="EMBL" id="GBP37196.1"/>
    </source>
</evidence>
<evidence type="ECO:0000313" key="2">
    <source>
        <dbReference type="Proteomes" id="UP000299102"/>
    </source>
</evidence>
<organism evidence="1 2">
    <name type="scientific">Eumeta variegata</name>
    <name type="common">Bagworm moth</name>
    <name type="synonym">Eumeta japonica</name>
    <dbReference type="NCBI Taxonomy" id="151549"/>
    <lineage>
        <taxon>Eukaryota</taxon>
        <taxon>Metazoa</taxon>
        <taxon>Ecdysozoa</taxon>
        <taxon>Arthropoda</taxon>
        <taxon>Hexapoda</taxon>
        <taxon>Insecta</taxon>
        <taxon>Pterygota</taxon>
        <taxon>Neoptera</taxon>
        <taxon>Endopterygota</taxon>
        <taxon>Lepidoptera</taxon>
        <taxon>Glossata</taxon>
        <taxon>Ditrysia</taxon>
        <taxon>Tineoidea</taxon>
        <taxon>Psychidae</taxon>
        <taxon>Oiketicinae</taxon>
        <taxon>Eumeta</taxon>
    </lineage>
</organism>
<dbReference type="Proteomes" id="UP000299102">
    <property type="component" value="Unassembled WGS sequence"/>
</dbReference>
<dbReference type="AlphaFoldDB" id="A0A4C1VEE2"/>
<comment type="caution">
    <text evidence="1">The sequence shown here is derived from an EMBL/GenBank/DDBJ whole genome shotgun (WGS) entry which is preliminary data.</text>
</comment>
<accession>A0A4C1VEE2</accession>
<name>A0A4C1VEE2_EUMVA</name>
<gene>
    <name evidence="1" type="ORF">EVAR_31127_1</name>
</gene>
<protein>
    <submittedName>
        <fullName evidence="1">Uncharacterized protein</fullName>
    </submittedName>
</protein>
<sequence>MELLGSSLLHSMQRGEPLESTNPKLIYDSSYSLFYLFETVQLDVVTPSSGSDYALKYTRGEGSPNVRSERGVLIFSKFLRNPYKGIAEP</sequence>
<keyword evidence="2" id="KW-1185">Reference proteome</keyword>
<proteinExistence type="predicted"/>
<dbReference type="OrthoDB" id="7385349at2759"/>